<organism evidence="1 2">
    <name type="scientific">Haloarcula saliterrae</name>
    <dbReference type="NCBI Taxonomy" id="2950534"/>
    <lineage>
        <taxon>Archaea</taxon>
        <taxon>Methanobacteriati</taxon>
        <taxon>Methanobacteriota</taxon>
        <taxon>Stenosarchaea group</taxon>
        <taxon>Halobacteria</taxon>
        <taxon>Halobacteriales</taxon>
        <taxon>Haloarculaceae</taxon>
        <taxon>Haloarcula</taxon>
    </lineage>
</organism>
<reference evidence="1 2" key="1">
    <citation type="submission" date="2022-06" db="EMBL/GenBank/DDBJ databases">
        <title>Haloarcula sp. a new haloarchaeum isolate from saline soil.</title>
        <authorList>
            <person name="Strakova D."/>
            <person name="Galisteo C."/>
            <person name="Sanchez-Porro C."/>
            <person name="Ventosa A."/>
        </authorList>
    </citation>
    <scope>NUCLEOTIDE SEQUENCE [LARGE SCALE GENOMIC DNA]</scope>
    <source>
        <strain evidence="1 2">S1CR25-12</strain>
    </source>
</reference>
<evidence type="ECO:0000313" key="1">
    <source>
        <dbReference type="EMBL" id="MDS0258590.1"/>
    </source>
</evidence>
<evidence type="ECO:0000313" key="2">
    <source>
        <dbReference type="Proteomes" id="UP001259659"/>
    </source>
</evidence>
<sequence length="91" mass="9659">MSVETRPVELQRGDSVVPGLELVDRRRVDGPADGPQQERTIVVINGDEDKQPVDENGLCEVDIAQDRIDDAAQPQLVQDILGGKLGGGAGA</sequence>
<comment type="caution">
    <text evidence="1">The sequence shown here is derived from an EMBL/GenBank/DDBJ whole genome shotgun (WGS) entry which is preliminary data.</text>
</comment>
<gene>
    <name evidence="1" type="ORF">NDI56_04085</name>
</gene>
<name>A0ABU2FA45_9EURY</name>
<proteinExistence type="predicted"/>
<dbReference type="RefSeq" id="WP_310918155.1">
    <property type="nucleotide sequence ID" value="NZ_JAMQON010000001.1"/>
</dbReference>
<keyword evidence="2" id="KW-1185">Reference proteome</keyword>
<dbReference type="Proteomes" id="UP001259659">
    <property type="component" value="Unassembled WGS sequence"/>
</dbReference>
<protein>
    <submittedName>
        <fullName evidence="1">Uncharacterized protein</fullName>
    </submittedName>
</protein>
<dbReference type="EMBL" id="JAMQON010000001">
    <property type="protein sequence ID" value="MDS0258590.1"/>
    <property type="molecule type" value="Genomic_DNA"/>
</dbReference>
<accession>A0ABU2FA45</accession>